<dbReference type="PANTHER" id="PTHR37323:SF1">
    <property type="entry name" value="L-ORNITHINE N(ALPHA)-ACYLTRANSFERASE"/>
    <property type="match status" value="1"/>
</dbReference>
<dbReference type="STRING" id="395494.Galf_2790"/>
<evidence type="ECO:0000256" key="4">
    <source>
        <dbReference type="ARBA" id="ARBA00023098"/>
    </source>
</evidence>
<evidence type="ECO:0000313" key="11">
    <source>
        <dbReference type="EMBL" id="ADL56783.1"/>
    </source>
</evidence>
<evidence type="ECO:0000256" key="9">
    <source>
        <dbReference type="ARBA" id="ARBA00045724"/>
    </source>
</evidence>
<keyword evidence="12" id="KW-1185">Reference proteome</keyword>
<dbReference type="AlphaFoldDB" id="D9SDW1"/>
<dbReference type="Proteomes" id="UP000001235">
    <property type="component" value="Chromosome"/>
</dbReference>
<dbReference type="HOGENOM" id="CLU_058962_0_0_4"/>
<comment type="function">
    <text evidence="9">Catalyzes the first step in the biosynthesis of ornithine lipids, which are phosphorus-free membrane lipids. Catalyzes the 3-hydroxyacyl-acyl carrier protein-dependent acylation of ornithine to form lyso-ornithine lipid (LOL).</text>
</comment>
<comment type="pathway">
    <text evidence="1">Lipid metabolism.</text>
</comment>
<dbReference type="PANTHER" id="PTHR37323">
    <property type="entry name" value="GCN5-RELATED N-ACETYLTRANSFERASE"/>
    <property type="match status" value="1"/>
</dbReference>
<evidence type="ECO:0000256" key="6">
    <source>
        <dbReference type="ARBA" id="ARBA00038095"/>
    </source>
</evidence>
<proteinExistence type="inferred from homology"/>
<dbReference type="GO" id="GO:0043810">
    <property type="term" value="F:ornithine-acyl [acyl carrier protein] N-acyltransferase activity"/>
    <property type="evidence" value="ECO:0007669"/>
    <property type="project" value="UniProtKB-EC"/>
</dbReference>
<evidence type="ECO:0000256" key="10">
    <source>
        <dbReference type="ARBA" id="ARBA00047785"/>
    </source>
</evidence>
<reference evidence="11 12" key="1">
    <citation type="submission" date="2010-08" db="EMBL/GenBank/DDBJ databases">
        <title>Complete sequence of Gallionella capsiferriformans ES-2.</title>
        <authorList>
            <consortium name="US DOE Joint Genome Institute"/>
            <person name="Lucas S."/>
            <person name="Copeland A."/>
            <person name="Lapidus A."/>
            <person name="Cheng J.-F."/>
            <person name="Bruce D."/>
            <person name="Goodwin L."/>
            <person name="Pitluck S."/>
            <person name="Chertkov O."/>
            <person name="Davenport K.W."/>
            <person name="Detter J.C."/>
            <person name="Han C."/>
            <person name="Tapia R."/>
            <person name="Land M."/>
            <person name="Hauser L."/>
            <person name="Chang Y.-J."/>
            <person name="Jeffries C."/>
            <person name="Kyrpides N."/>
            <person name="Ivanova N."/>
            <person name="Mikhailova N."/>
            <person name="Shelobolina E.S."/>
            <person name="Picardal F."/>
            <person name="Roden E."/>
            <person name="Emerson D."/>
            <person name="Woyke T."/>
        </authorList>
    </citation>
    <scope>NUCLEOTIDE SEQUENCE [LARGE SCALE GENOMIC DNA]</scope>
    <source>
        <strain evidence="11 12">ES-2</strain>
    </source>
</reference>
<evidence type="ECO:0000256" key="2">
    <source>
        <dbReference type="ARBA" id="ARBA00022516"/>
    </source>
</evidence>
<organism evidence="11 12">
    <name type="scientific">Gallionella capsiferriformans (strain ES-2)</name>
    <name type="common">Gallionella ferruginea capsiferriformans (strain ES-2)</name>
    <dbReference type="NCBI Taxonomy" id="395494"/>
    <lineage>
        <taxon>Bacteria</taxon>
        <taxon>Pseudomonadati</taxon>
        <taxon>Pseudomonadota</taxon>
        <taxon>Betaproteobacteria</taxon>
        <taxon>Nitrosomonadales</taxon>
        <taxon>Gallionellaceae</taxon>
        <taxon>Gallionella</taxon>
    </lineage>
</organism>
<comment type="similarity">
    <text evidence="6">Belongs to the acetyltransferase family. OlsB subfamily.</text>
</comment>
<dbReference type="EMBL" id="CP002159">
    <property type="protein sequence ID" value="ADL56783.1"/>
    <property type="molecule type" value="Genomic_DNA"/>
</dbReference>
<keyword evidence="2" id="KW-0444">Lipid biosynthesis</keyword>
<evidence type="ECO:0000256" key="5">
    <source>
        <dbReference type="ARBA" id="ARBA00023315"/>
    </source>
</evidence>
<dbReference type="EC" id="2.3.2.30" evidence="7"/>
<protein>
    <recommendedName>
        <fullName evidence="8">L-ornithine N(alpha)-acyltransferase</fullName>
        <ecNumber evidence="7">2.3.2.30</ecNumber>
    </recommendedName>
</protein>
<dbReference type="GO" id="GO:0006629">
    <property type="term" value="P:lipid metabolic process"/>
    <property type="evidence" value="ECO:0007669"/>
    <property type="project" value="UniProtKB-KW"/>
</dbReference>
<evidence type="ECO:0000256" key="7">
    <source>
        <dbReference type="ARBA" id="ARBA00039058"/>
    </source>
</evidence>
<dbReference type="Gene3D" id="3.40.630.30">
    <property type="match status" value="1"/>
</dbReference>
<keyword evidence="5 11" id="KW-0012">Acyltransferase</keyword>
<dbReference type="KEGG" id="gca:Galf_2790"/>
<accession>D9SDW1</accession>
<dbReference type="SUPFAM" id="SSF55729">
    <property type="entry name" value="Acyl-CoA N-acyltransferases (Nat)"/>
    <property type="match status" value="1"/>
</dbReference>
<gene>
    <name evidence="11" type="ordered locus">Galf_2790</name>
</gene>
<sequence length="252" mass="28182">MLDLIRQPAANPVRRLSCDLATTHTQMQEAQRIRYQVFGEEMGAKLPSAATGLDVDRFDMYCDHLLVRDQNSNKVVGTYRILPPEQARMAGGYYSETEFDMSKLASLRANMAEVGRSCVDADYRDGATITQLWSGLADYITKHGHEYLIGCASMSMSDGGHYAASVFNKVHKLHAAPDEYTVTPHNRLPLESLNGEMEVIIPPLIKGYLRMGAYIAGEPAWDPEFNCADLFILLPVSRITARFSKHFMRKAS</sequence>
<dbReference type="Pfam" id="PF13444">
    <property type="entry name" value="Acetyltransf_5"/>
    <property type="match status" value="1"/>
</dbReference>
<dbReference type="RefSeq" id="WP_013294685.1">
    <property type="nucleotide sequence ID" value="NC_014394.1"/>
</dbReference>
<evidence type="ECO:0000256" key="8">
    <source>
        <dbReference type="ARBA" id="ARBA00039866"/>
    </source>
</evidence>
<dbReference type="InterPro" id="IPR016181">
    <property type="entry name" value="Acyl_CoA_acyltransferase"/>
</dbReference>
<evidence type="ECO:0000313" key="12">
    <source>
        <dbReference type="Proteomes" id="UP000001235"/>
    </source>
</evidence>
<evidence type="ECO:0000256" key="1">
    <source>
        <dbReference type="ARBA" id="ARBA00005189"/>
    </source>
</evidence>
<evidence type="ECO:0000256" key="3">
    <source>
        <dbReference type="ARBA" id="ARBA00022679"/>
    </source>
</evidence>
<dbReference type="OrthoDB" id="9787072at2"/>
<dbReference type="eggNOG" id="COG3176">
    <property type="taxonomic scope" value="Bacteria"/>
</dbReference>
<comment type="catalytic activity">
    <reaction evidence="10">
        <text>a (3R)-hydroxyacyl-[ACP] + L-ornithine = a lyso-ornithine lipid + holo-[ACP] + H(+)</text>
        <dbReference type="Rhea" id="RHEA:20633"/>
        <dbReference type="Rhea" id="RHEA-COMP:9685"/>
        <dbReference type="Rhea" id="RHEA-COMP:9945"/>
        <dbReference type="ChEBI" id="CHEBI:15378"/>
        <dbReference type="ChEBI" id="CHEBI:46911"/>
        <dbReference type="ChEBI" id="CHEBI:64479"/>
        <dbReference type="ChEBI" id="CHEBI:78827"/>
        <dbReference type="ChEBI" id="CHEBI:138482"/>
        <dbReference type="EC" id="2.3.2.30"/>
    </reaction>
    <physiologicalReaction direction="left-to-right" evidence="10">
        <dbReference type="Rhea" id="RHEA:20634"/>
    </physiologicalReaction>
</comment>
<dbReference type="InterPro" id="IPR052351">
    <property type="entry name" value="Ornithine_N-alpha-AT"/>
</dbReference>
<name>D9SDW1_GALCS</name>
<keyword evidence="3 11" id="KW-0808">Transferase</keyword>
<keyword evidence="4" id="KW-0443">Lipid metabolism</keyword>